<evidence type="ECO:0000256" key="10">
    <source>
        <dbReference type="PIRNR" id="PIRNR006250"/>
    </source>
</evidence>
<keyword evidence="7 10" id="KW-0808">Transferase</keyword>
<evidence type="ECO:0000256" key="7">
    <source>
        <dbReference type="ARBA" id="ARBA00022679"/>
    </source>
</evidence>
<keyword evidence="5" id="KW-0662">Pyridine nucleotide biosynthesis</keyword>
<dbReference type="InterPro" id="IPR002638">
    <property type="entry name" value="Quinolinate_PRibosylTrfase_C"/>
</dbReference>
<comment type="similarity">
    <text evidence="3 10">Belongs to the NadC/ModD family.</text>
</comment>
<evidence type="ECO:0000256" key="1">
    <source>
        <dbReference type="ARBA" id="ARBA00003237"/>
    </source>
</evidence>
<dbReference type="PANTHER" id="PTHR32179">
    <property type="entry name" value="NICOTINATE-NUCLEOTIDE PYROPHOSPHORYLASE [CARBOXYLATING]"/>
    <property type="match status" value="1"/>
</dbReference>
<evidence type="ECO:0000256" key="8">
    <source>
        <dbReference type="ARBA" id="ARBA00033102"/>
    </source>
</evidence>
<evidence type="ECO:0000256" key="4">
    <source>
        <dbReference type="ARBA" id="ARBA00011944"/>
    </source>
</evidence>
<keyword evidence="14" id="KW-1185">Reference proteome</keyword>
<comment type="function">
    <text evidence="1">Involved in the catabolism of quinolinic acid (QA).</text>
</comment>
<evidence type="ECO:0000313" key="14">
    <source>
        <dbReference type="Proteomes" id="UP000192486"/>
    </source>
</evidence>
<proteinExistence type="inferred from homology"/>
<dbReference type="Pfam" id="PF01729">
    <property type="entry name" value="QRPTase_C"/>
    <property type="match status" value="1"/>
</dbReference>
<dbReference type="SUPFAM" id="SSF54675">
    <property type="entry name" value="Nicotinate/Quinolinate PRTase N-terminal domain-like"/>
    <property type="match status" value="1"/>
</dbReference>
<dbReference type="EMBL" id="CP015108">
    <property type="protein sequence ID" value="ARF15544.1"/>
    <property type="molecule type" value="Genomic_DNA"/>
</dbReference>
<evidence type="ECO:0000259" key="12">
    <source>
        <dbReference type="Pfam" id="PF02749"/>
    </source>
</evidence>
<dbReference type="EC" id="2.4.2.19" evidence="4"/>
<protein>
    <recommendedName>
        <fullName evidence="4">nicotinate-nucleotide diphosphorylase (carboxylating)</fullName>
        <ecNumber evidence="4">2.4.2.19</ecNumber>
    </recommendedName>
    <alternativeName>
        <fullName evidence="8">Quinolinate phosphoribosyltransferase [decarboxylating]</fullName>
    </alternativeName>
</protein>
<dbReference type="CDD" id="cd01572">
    <property type="entry name" value="QPRTase"/>
    <property type="match status" value="1"/>
</dbReference>
<dbReference type="Proteomes" id="UP000192486">
    <property type="component" value="Chromosome"/>
</dbReference>
<evidence type="ECO:0000256" key="3">
    <source>
        <dbReference type="ARBA" id="ARBA00009400"/>
    </source>
</evidence>
<organism evidence="13 14">
    <name type="scientific">Sporosarcina ureae</name>
    <dbReference type="NCBI Taxonomy" id="1571"/>
    <lineage>
        <taxon>Bacteria</taxon>
        <taxon>Bacillati</taxon>
        <taxon>Bacillota</taxon>
        <taxon>Bacilli</taxon>
        <taxon>Bacillales</taxon>
        <taxon>Caryophanaceae</taxon>
        <taxon>Sporosarcina</taxon>
    </lineage>
</organism>
<evidence type="ECO:0000256" key="6">
    <source>
        <dbReference type="ARBA" id="ARBA00022676"/>
    </source>
</evidence>
<dbReference type="Pfam" id="PF02749">
    <property type="entry name" value="QRPTase_N"/>
    <property type="match status" value="1"/>
</dbReference>
<dbReference type="InterPro" id="IPR013785">
    <property type="entry name" value="Aldolase_TIM"/>
</dbReference>
<sequence>MNRIKLVSMLEQFFIEDVGDGDLSANSLFPAHAKGEMQIISKFSGVFCGEDVITTGFHVMNPSIEVTCLVEDGERITDKQVLAIAKGPVRSLLSAERVVLNCIQRMSAIATKTAELTARLSATKTRVCDTRKTAPGLRMLDKYAVRAGGGFNHRNGLYDAVMLKDNHLAYAGSITNAVQLVRSRLGHTVKIEVEIESLAQLQEAVEANVDIIMFDNRTPEQIMDWLPLEPPHIITEASGMITEDTIVSYGKTGIDYISVGALTHSVIAADISATIQLTTQED</sequence>
<dbReference type="NCBIfam" id="TIGR00078">
    <property type="entry name" value="nadC"/>
    <property type="match status" value="1"/>
</dbReference>
<gene>
    <name evidence="13" type="ORF">SporoS204_16085</name>
</gene>
<feature type="domain" description="Quinolinate phosphoribosyl transferase C-terminal" evidence="11">
    <location>
        <begin position="109"/>
        <end position="272"/>
    </location>
</feature>
<dbReference type="InterPro" id="IPR037128">
    <property type="entry name" value="Quinolinate_PRibosylTase_N_sf"/>
</dbReference>
<dbReference type="PANTHER" id="PTHR32179:SF3">
    <property type="entry name" value="NICOTINATE-NUCLEOTIDE PYROPHOSPHORYLASE [CARBOXYLATING]"/>
    <property type="match status" value="1"/>
</dbReference>
<keyword evidence="6 10" id="KW-0328">Glycosyltransferase</keyword>
<reference evidence="13 14" key="1">
    <citation type="submission" date="2016-04" db="EMBL/GenBank/DDBJ databases">
        <title>Comparative Genomics and Epigenetics of Sporosarcina ureae.</title>
        <authorList>
            <person name="Oliver A.S."/>
            <person name="Cooper K.K."/>
        </authorList>
    </citation>
    <scope>NUCLEOTIDE SEQUENCE [LARGE SCALE GENOMIC DNA]</scope>
    <source>
        <strain evidence="13 14">S204</strain>
    </source>
</reference>
<dbReference type="InterPro" id="IPR036068">
    <property type="entry name" value="Nicotinate_pribotase-like_C"/>
</dbReference>
<feature type="domain" description="Quinolinate phosphoribosyl transferase N-terminal" evidence="12">
    <location>
        <begin position="22"/>
        <end position="107"/>
    </location>
</feature>
<accession>A0ABM6K0G6</accession>
<evidence type="ECO:0000256" key="5">
    <source>
        <dbReference type="ARBA" id="ARBA00022642"/>
    </source>
</evidence>
<dbReference type="PIRSF" id="PIRSF006250">
    <property type="entry name" value="NadC_ModD"/>
    <property type="match status" value="1"/>
</dbReference>
<dbReference type="Gene3D" id="3.90.1170.20">
    <property type="entry name" value="Quinolinate phosphoribosyl transferase, N-terminal domain"/>
    <property type="match status" value="1"/>
</dbReference>
<evidence type="ECO:0000259" key="11">
    <source>
        <dbReference type="Pfam" id="PF01729"/>
    </source>
</evidence>
<evidence type="ECO:0000256" key="9">
    <source>
        <dbReference type="ARBA" id="ARBA00047445"/>
    </source>
</evidence>
<name>A0ABM6K0G6_SPOUR</name>
<dbReference type="InterPro" id="IPR004393">
    <property type="entry name" value="NadC"/>
</dbReference>
<evidence type="ECO:0000256" key="2">
    <source>
        <dbReference type="ARBA" id="ARBA00004893"/>
    </source>
</evidence>
<evidence type="ECO:0000313" key="13">
    <source>
        <dbReference type="EMBL" id="ARF15544.1"/>
    </source>
</evidence>
<dbReference type="InterPro" id="IPR027277">
    <property type="entry name" value="NadC/ModD"/>
</dbReference>
<dbReference type="Gene3D" id="3.20.20.70">
    <property type="entry name" value="Aldolase class I"/>
    <property type="match status" value="1"/>
</dbReference>
<dbReference type="SUPFAM" id="SSF51690">
    <property type="entry name" value="Nicotinate/Quinolinate PRTase C-terminal domain-like"/>
    <property type="match status" value="1"/>
</dbReference>
<comment type="pathway">
    <text evidence="2">Cofactor biosynthesis; NAD(+) biosynthesis; nicotinate D-ribonucleotide from quinolinate: step 1/1.</text>
</comment>
<comment type="catalytic activity">
    <reaction evidence="9">
        <text>nicotinate beta-D-ribonucleotide + CO2 + diphosphate = quinolinate + 5-phospho-alpha-D-ribose 1-diphosphate + 2 H(+)</text>
        <dbReference type="Rhea" id="RHEA:12733"/>
        <dbReference type="ChEBI" id="CHEBI:15378"/>
        <dbReference type="ChEBI" id="CHEBI:16526"/>
        <dbReference type="ChEBI" id="CHEBI:29959"/>
        <dbReference type="ChEBI" id="CHEBI:33019"/>
        <dbReference type="ChEBI" id="CHEBI:57502"/>
        <dbReference type="ChEBI" id="CHEBI:58017"/>
        <dbReference type="EC" id="2.4.2.19"/>
    </reaction>
</comment>
<dbReference type="InterPro" id="IPR022412">
    <property type="entry name" value="Quinolinate_PRibosylTrfase_N"/>
</dbReference>
<dbReference type="RefSeq" id="WP_029054632.1">
    <property type="nucleotide sequence ID" value="NZ_CP015108.1"/>
</dbReference>